<name>A0AAV2Q8I6_MEGNR</name>
<reference evidence="2 3" key="1">
    <citation type="submission" date="2024-05" db="EMBL/GenBank/DDBJ databases">
        <authorList>
            <person name="Wallberg A."/>
        </authorList>
    </citation>
    <scope>NUCLEOTIDE SEQUENCE [LARGE SCALE GENOMIC DNA]</scope>
</reference>
<comment type="caution">
    <text evidence="2">The sequence shown here is derived from an EMBL/GenBank/DDBJ whole genome shotgun (WGS) entry which is preliminary data.</text>
</comment>
<evidence type="ECO:0000313" key="2">
    <source>
        <dbReference type="EMBL" id="CAL4075699.1"/>
    </source>
</evidence>
<keyword evidence="1" id="KW-0472">Membrane</keyword>
<dbReference type="Proteomes" id="UP001497623">
    <property type="component" value="Unassembled WGS sequence"/>
</dbReference>
<dbReference type="EMBL" id="CAXKWB010004859">
    <property type="protein sequence ID" value="CAL4075699.1"/>
    <property type="molecule type" value="Genomic_DNA"/>
</dbReference>
<accession>A0AAV2Q8I6</accession>
<feature type="transmembrane region" description="Helical" evidence="1">
    <location>
        <begin position="97"/>
        <end position="122"/>
    </location>
</feature>
<evidence type="ECO:0000256" key="1">
    <source>
        <dbReference type="SAM" id="Phobius"/>
    </source>
</evidence>
<evidence type="ECO:0000313" key="3">
    <source>
        <dbReference type="Proteomes" id="UP001497623"/>
    </source>
</evidence>
<keyword evidence="1" id="KW-1133">Transmembrane helix</keyword>
<gene>
    <name evidence="2" type="ORF">MNOR_LOCUS9864</name>
</gene>
<sequence>MRNASGATITWDCFEPRHMAFYVVSVFKNKSKRSLLRKTSKSLTCSLELRQDDLIGALVEIEACLDQKHCSTASSLILKLNYKERIKIRYHKSEKMGLSFTTFIILTSILMLLLMVILYVLIQRMEDTNNMSLITTDTMAYDEKMKFIYGHYD</sequence>
<organism evidence="2 3">
    <name type="scientific">Meganyctiphanes norvegica</name>
    <name type="common">Northern krill</name>
    <name type="synonym">Thysanopoda norvegica</name>
    <dbReference type="NCBI Taxonomy" id="48144"/>
    <lineage>
        <taxon>Eukaryota</taxon>
        <taxon>Metazoa</taxon>
        <taxon>Ecdysozoa</taxon>
        <taxon>Arthropoda</taxon>
        <taxon>Crustacea</taxon>
        <taxon>Multicrustacea</taxon>
        <taxon>Malacostraca</taxon>
        <taxon>Eumalacostraca</taxon>
        <taxon>Eucarida</taxon>
        <taxon>Euphausiacea</taxon>
        <taxon>Euphausiidae</taxon>
        <taxon>Meganyctiphanes</taxon>
    </lineage>
</organism>
<keyword evidence="1" id="KW-0812">Transmembrane</keyword>
<dbReference type="AlphaFoldDB" id="A0AAV2Q8I6"/>
<proteinExistence type="predicted"/>
<keyword evidence="3" id="KW-1185">Reference proteome</keyword>
<protein>
    <submittedName>
        <fullName evidence="2">Uncharacterized protein</fullName>
    </submittedName>
</protein>